<gene>
    <name evidence="3" type="ORF">PCANC_00339</name>
    <name evidence="2" type="ORF">PCASD_04809</name>
</gene>
<feature type="region of interest" description="Disordered" evidence="1">
    <location>
        <begin position="60"/>
        <end position="79"/>
    </location>
</feature>
<dbReference type="Proteomes" id="UP000235388">
    <property type="component" value="Unassembled WGS sequence"/>
</dbReference>
<dbReference type="AlphaFoldDB" id="A0A2N5W9I9"/>
<sequence length="79" mass="8393">MPSASASGCLAKEETPFLYRLVLSKLQGNEDPSAEDDDDVEDDPADALGNDDANLNVWVSTDSAEAEPSLQTDEPNPPT</sequence>
<feature type="compositionally biased region" description="Acidic residues" evidence="1">
    <location>
        <begin position="32"/>
        <end position="45"/>
    </location>
</feature>
<comment type="caution">
    <text evidence="3">The sequence shown here is derived from an EMBL/GenBank/DDBJ whole genome shotgun (WGS) entry which is preliminary data.</text>
</comment>
<proteinExistence type="predicted"/>
<dbReference type="Proteomes" id="UP000235392">
    <property type="component" value="Unassembled WGS sequence"/>
</dbReference>
<evidence type="ECO:0000313" key="5">
    <source>
        <dbReference type="Proteomes" id="UP000235392"/>
    </source>
</evidence>
<dbReference type="EMBL" id="PGCJ01000001">
    <property type="protein sequence ID" value="PLW58904.1"/>
    <property type="molecule type" value="Genomic_DNA"/>
</dbReference>
<name>A0A2N5W9I9_9BASI</name>
<evidence type="ECO:0000256" key="1">
    <source>
        <dbReference type="SAM" id="MobiDB-lite"/>
    </source>
</evidence>
<evidence type="ECO:0000313" key="3">
    <source>
        <dbReference type="EMBL" id="PLW58904.1"/>
    </source>
</evidence>
<feature type="region of interest" description="Disordered" evidence="1">
    <location>
        <begin position="28"/>
        <end position="54"/>
    </location>
</feature>
<dbReference type="EMBL" id="PGCI01000045">
    <property type="protein sequence ID" value="PLW45761.1"/>
    <property type="molecule type" value="Genomic_DNA"/>
</dbReference>
<protein>
    <submittedName>
        <fullName evidence="3">Uncharacterized protein</fullName>
    </submittedName>
</protein>
<evidence type="ECO:0000313" key="4">
    <source>
        <dbReference type="Proteomes" id="UP000235388"/>
    </source>
</evidence>
<organism evidence="3 4">
    <name type="scientific">Puccinia coronata f. sp. avenae</name>
    <dbReference type="NCBI Taxonomy" id="200324"/>
    <lineage>
        <taxon>Eukaryota</taxon>
        <taxon>Fungi</taxon>
        <taxon>Dikarya</taxon>
        <taxon>Basidiomycota</taxon>
        <taxon>Pucciniomycotina</taxon>
        <taxon>Pucciniomycetes</taxon>
        <taxon>Pucciniales</taxon>
        <taxon>Pucciniaceae</taxon>
        <taxon>Puccinia</taxon>
    </lineage>
</organism>
<keyword evidence="4" id="KW-1185">Reference proteome</keyword>
<reference evidence="4 5" key="1">
    <citation type="submission" date="2017-11" db="EMBL/GenBank/DDBJ databases">
        <title>De novo assembly and phasing of dikaryotic genomes from two isolates of Puccinia coronata f. sp. avenae, the causal agent of oat crown rust.</title>
        <authorList>
            <person name="Miller M.E."/>
            <person name="Zhang Y."/>
            <person name="Omidvar V."/>
            <person name="Sperschneider J."/>
            <person name="Schwessinger B."/>
            <person name="Raley C."/>
            <person name="Palmer J.M."/>
            <person name="Garnica D."/>
            <person name="Upadhyaya N."/>
            <person name="Rathjen J."/>
            <person name="Taylor J.M."/>
            <person name="Park R.F."/>
            <person name="Dodds P.N."/>
            <person name="Hirsch C.D."/>
            <person name="Kianian S.F."/>
            <person name="Figueroa M."/>
        </authorList>
    </citation>
    <scope>NUCLEOTIDE SEQUENCE [LARGE SCALE GENOMIC DNA]</scope>
    <source>
        <strain evidence="3">12NC29</strain>
        <strain evidence="2">12SD80</strain>
    </source>
</reference>
<evidence type="ECO:0000313" key="2">
    <source>
        <dbReference type="EMBL" id="PLW45761.1"/>
    </source>
</evidence>
<accession>A0A2N5W9I9</accession>